<sequence length="432" mass="47219">MPKLTPSSSSSSGLLAPPTKKTLGKSASSLSLRKINSASSASAAPPAQHAKTWAPAPGHIGNLTPAQQKALDELTARLKEAGMLDDNSQAATAAQRQRHAAAGSDAANGDAADVVGDEEEYPHQPVMLLRFLRARQFNVEAAQAMYAKAAAWRKEVDIDRCLEEFHFSEQEAVASHGWRMYWHKTDKLGRPIFIQDLNNIDPAAVFGQCTTPDRIIKRFATTLELACRERYATCTKEAGHLIEDNFMILSIGGLGFSTFWSMKNQLQTLLGILDANFPELSGRVQIINAPWAFATTWSWIKGWLPIGTRDKVDIQGTDFLPTLLEWIDPSSLSQSLGGTCDDCQEWMDGGREMEAMMGRLALVGGANLGSEDEGDDDDEQALGARRAWGAEKDADSPWKKFGAETRERRGPCKGGCERSDAGPWDRAVLRGR</sequence>
<dbReference type="InterPro" id="IPR011074">
    <property type="entry name" value="CRAL/TRIO_N_dom"/>
</dbReference>
<feature type="region of interest" description="Disordered" evidence="1">
    <location>
        <begin position="86"/>
        <end position="111"/>
    </location>
</feature>
<feature type="domain" description="CRAL-TRIO" evidence="2">
    <location>
        <begin position="170"/>
        <end position="344"/>
    </location>
</feature>
<dbReference type="AlphaFoldDB" id="A0A8X7N386"/>
<feature type="compositionally biased region" description="Polar residues" evidence="1">
    <location>
        <begin position="25"/>
        <end position="36"/>
    </location>
</feature>
<dbReference type="InterPro" id="IPR001251">
    <property type="entry name" value="CRAL-TRIO_dom"/>
</dbReference>
<evidence type="ECO:0000313" key="3">
    <source>
        <dbReference type="EMBL" id="KAE8266152.1"/>
    </source>
</evidence>
<dbReference type="SUPFAM" id="SSF52087">
    <property type="entry name" value="CRAL/TRIO domain"/>
    <property type="match status" value="1"/>
</dbReference>
<reference evidence="3" key="2">
    <citation type="journal article" date="2019" name="IMA Fungus">
        <title>Genome sequencing and comparison of five Tilletia species to identify candidate genes for the detection of regulated species infecting wheat.</title>
        <authorList>
            <person name="Nguyen H.D.T."/>
            <person name="Sultana T."/>
            <person name="Kesanakurti P."/>
            <person name="Hambleton S."/>
        </authorList>
    </citation>
    <scope>NUCLEOTIDE SEQUENCE</scope>
    <source>
        <strain evidence="3">DAOMC 236422</strain>
    </source>
</reference>
<dbReference type="Proteomes" id="UP000078113">
    <property type="component" value="Unassembled WGS sequence"/>
</dbReference>
<feature type="compositionally biased region" description="Acidic residues" evidence="1">
    <location>
        <begin position="370"/>
        <end position="380"/>
    </location>
</feature>
<dbReference type="EMBL" id="LWDG02000374">
    <property type="protein sequence ID" value="KAE8266152.1"/>
    <property type="molecule type" value="Genomic_DNA"/>
</dbReference>
<proteinExistence type="predicted"/>
<dbReference type="SUPFAM" id="SSF46938">
    <property type="entry name" value="CRAL/TRIO N-terminal domain"/>
    <property type="match status" value="1"/>
</dbReference>
<dbReference type="PANTHER" id="PTHR45657">
    <property type="entry name" value="CRAL-TRIO DOMAIN-CONTAINING PROTEIN YKL091C-RELATED"/>
    <property type="match status" value="1"/>
</dbReference>
<dbReference type="PANTHER" id="PTHR45657:SF1">
    <property type="entry name" value="CRAL-TRIO DOMAIN-CONTAINING PROTEIN YKL091C-RELATED"/>
    <property type="match status" value="1"/>
</dbReference>
<dbReference type="PROSITE" id="PS50191">
    <property type="entry name" value="CRAL_TRIO"/>
    <property type="match status" value="1"/>
</dbReference>
<dbReference type="CDD" id="cd00170">
    <property type="entry name" value="SEC14"/>
    <property type="match status" value="1"/>
</dbReference>
<dbReference type="InterPro" id="IPR051026">
    <property type="entry name" value="PI/PC_transfer"/>
</dbReference>
<feature type="compositionally biased region" description="Basic and acidic residues" evidence="1">
    <location>
        <begin position="388"/>
        <end position="420"/>
    </location>
</feature>
<dbReference type="InterPro" id="IPR036273">
    <property type="entry name" value="CRAL/TRIO_N_dom_sf"/>
</dbReference>
<evidence type="ECO:0000256" key="1">
    <source>
        <dbReference type="SAM" id="MobiDB-lite"/>
    </source>
</evidence>
<feature type="region of interest" description="Disordered" evidence="1">
    <location>
        <begin position="366"/>
        <end position="432"/>
    </location>
</feature>
<organism evidence="3 4">
    <name type="scientific">Tilletia walkeri</name>
    <dbReference type="NCBI Taxonomy" id="117179"/>
    <lineage>
        <taxon>Eukaryota</taxon>
        <taxon>Fungi</taxon>
        <taxon>Dikarya</taxon>
        <taxon>Basidiomycota</taxon>
        <taxon>Ustilaginomycotina</taxon>
        <taxon>Exobasidiomycetes</taxon>
        <taxon>Tilletiales</taxon>
        <taxon>Tilletiaceae</taxon>
        <taxon>Tilletia</taxon>
    </lineage>
</organism>
<comment type="caution">
    <text evidence="3">The sequence shown here is derived from an EMBL/GenBank/DDBJ whole genome shotgun (WGS) entry which is preliminary data.</text>
</comment>
<dbReference type="InterPro" id="IPR036865">
    <property type="entry name" value="CRAL-TRIO_dom_sf"/>
</dbReference>
<dbReference type="SMART" id="SM01100">
    <property type="entry name" value="CRAL_TRIO_N"/>
    <property type="match status" value="1"/>
</dbReference>
<name>A0A8X7N386_9BASI</name>
<gene>
    <name evidence="3" type="ORF">A4X09_0g6198</name>
</gene>
<feature type="compositionally biased region" description="Low complexity" evidence="1">
    <location>
        <begin position="37"/>
        <end position="47"/>
    </location>
</feature>
<reference evidence="3" key="1">
    <citation type="submission" date="2016-04" db="EMBL/GenBank/DDBJ databases">
        <authorList>
            <person name="Nguyen H.D."/>
            <person name="Samba Siva P."/>
            <person name="Cullis J."/>
            <person name="Levesque C.A."/>
            <person name="Hambleton S."/>
        </authorList>
    </citation>
    <scope>NUCLEOTIDE SEQUENCE</scope>
    <source>
        <strain evidence="3">DAOMC 236422</strain>
    </source>
</reference>
<keyword evidence="4" id="KW-1185">Reference proteome</keyword>
<dbReference type="Pfam" id="PF03765">
    <property type="entry name" value="CRAL_TRIO_N"/>
    <property type="match status" value="1"/>
</dbReference>
<feature type="region of interest" description="Disordered" evidence="1">
    <location>
        <begin position="1"/>
        <end position="63"/>
    </location>
</feature>
<dbReference type="Gene3D" id="3.40.525.10">
    <property type="entry name" value="CRAL-TRIO lipid binding domain"/>
    <property type="match status" value="1"/>
</dbReference>
<protein>
    <recommendedName>
        <fullName evidence="2">CRAL-TRIO domain-containing protein</fullName>
    </recommendedName>
</protein>
<evidence type="ECO:0000313" key="4">
    <source>
        <dbReference type="Proteomes" id="UP000078113"/>
    </source>
</evidence>
<dbReference type="Gene3D" id="1.10.8.20">
    <property type="entry name" value="N-terminal domain of phosphatidylinositol transfer protein sec14p"/>
    <property type="match status" value="1"/>
</dbReference>
<accession>A0A8X7N386</accession>
<evidence type="ECO:0000259" key="2">
    <source>
        <dbReference type="PROSITE" id="PS50191"/>
    </source>
</evidence>
<feature type="compositionally biased region" description="Low complexity" evidence="1">
    <location>
        <begin position="89"/>
        <end position="111"/>
    </location>
</feature>
<dbReference type="SMART" id="SM00516">
    <property type="entry name" value="SEC14"/>
    <property type="match status" value="1"/>
</dbReference>
<dbReference type="Pfam" id="PF00650">
    <property type="entry name" value="CRAL_TRIO"/>
    <property type="match status" value="1"/>
</dbReference>